<dbReference type="STRING" id="1577792.QX51_00335"/>
<gene>
    <name evidence="7" type="ORF">QX51_00335</name>
</gene>
<feature type="domain" description="Methyltransferase" evidence="6">
    <location>
        <begin position="29"/>
        <end position="101"/>
    </location>
</feature>
<dbReference type="NCBIfam" id="NF006138">
    <property type="entry name" value="PRK08287.1"/>
    <property type="match status" value="1"/>
</dbReference>
<sequence>MRNDEFIRGKVPITKEEVRAISLNKLDLKNAKTFIDVGAGTGSVSIEAAKTYENLNVVAIEKNEEAIDLINKNIEKFKLTNIKVIQAYAPIEINEKVDGIFLGGTGNNLEGIIKWSKDLLIPGGRLVANFILIDNFYDTMNLLKKYNFENVDVSLLNISKLEKLGGRDYFKPHNPIYIISCEKGEEDEHE</sequence>
<evidence type="ECO:0000256" key="2">
    <source>
        <dbReference type="ARBA" id="ARBA00022573"/>
    </source>
</evidence>
<dbReference type="InterPro" id="IPR029063">
    <property type="entry name" value="SAM-dependent_MTases_sf"/>
</dbReference>
<dbReference type="RefSeq" id="WP_039677905.1">
    <property type="nucleotide sequence ID" value="NZ_JAXECK010000032.1"/>
</dbReference>
<evidence type="ECO:0000256" key="5">
    <source>
        <dbReference type="ARBA" id="ARBA00022691"/>
    </source>
</evidence>
<evidence type="ECO:0000256" key="4">
    <source>
        <dbReference type="ARBA" id="ARBA00022679"/>
    </source>
</evidence>
<dbReference type="PANTHER" id="PTHR43182">
    <property type="entry name" value="COBALT-PRECORRIN-6B C(15)-METHYLTRANSFERASE (DECARBOXYLATING)"/>
    <property type="match status" value="1"/>
</dbReference>
<comment type="pathway">
    <text evidence="1">Cofactor biosynthesis; adenosylcobalamin biosynthesis.</text>
</comment>
<evidence type="ECO:0000259" key="6">
    <source>
        <dbReference type="Pfam" id="PF13847"/>
    </source>
</evidence>
<keyword evidence="5" id="KW-0949">S-adenosyl-L-methionine</keyword>
<keyword evidence="2" id="KW-0169">Cobalamin biosynthesis</keyword>
<dbReference type="UniPathway" id="UPA00148"/>
<dbReference type="Pfam" id="PF13847">
    <property type="entry name" value="Methyltransf_31"/>
    <property type="match status" value="1"/>
</dbReference>
<dbReference type="NCBIfam" id="TIGR02469">
    <property type="entry name" value="CbiT"/>
    <property type="match status" value="1"/>
</dbReference>
<dbReference type="EMBL" id="JWHR01000003">
    <property type="protein sequence ID" value="KHS58889.1"/>
    <property type="molecule type" value="Genomic_DNA"/>
</dbReference>
<keyword evidence="8" id="KW-1185">Reference proteome</keyword>
<proteinExistence type="predicted"/>
<dbReference type="InterPro" id="IPR014008">
    <property type="entry name" value="Cbl_synth_MTase_CbiT"/>
</dbReference>
<evidence type="ECO:0000256" key="1">
    <source>
        <dbReference type="ARBA" id="ARBA00004953"/>
    </source>
</evidence>
<dbReference type="GO" id="GO:0009236">
    <property type="term" value="P:cobalamin biosynthetic process"/>
    <property type="evidence" value="ECO:0007669"/>
    <property type="project" value="UniProtKB-UniPathway"/>
</dbReference>
<dbReference type="Proteomes" id="UP000031189">
    <property type="component" value="Unassembled WGS sequence"/>
</dbReference>
<evidence type="ECO:0000256" key="3">
    <source>
        <dbReference type="ARBA" id="ARBA00022603"/>
    </source>
</evidence>
<dbReference type="InterPro" id="IPR025714">
    <property type="entry name" value="Methyltranfer_dom"/>
</dbReference>
<dbReference type="InterPro" id="IPR050714">
    <property type="entry name" value="Cobalamin_biosynth_MTase"/>
</dbReference>
<dbReference type="GO" id="GO:0032259">
    <property type="term" value="P:methylation"/>
    <property type="evidence" value="ECO:0007669"/>
    <property type="project" value="UniProtKB-KW"/>
</dbReference>
<keyword evidence="3 7" id="KW-0489">Methyltransferase</keyword>
<comment type="caution">
    <text evidence="7">The sequence shown here is derived from an EMBL/GenBank/DDBJ whole genome shotgun (WGS) entry which is preliminary data.</text>
</comment>
<name>A0A0B3W138_9FIRM</name>
<dbReference type="CDD" id="cd02440">
    <property type="entry name" value="AdoMet_MTases"/>
    <property type="match status" value="1"/>
</dbReference>
<organism evidence="7 8">
    <name type="scientific">Terrisporobacter othiniensis</name>
    <dbReference type="NCBI Taxonomy" id="1577792"/>
    <lineage>
        <taxon>Bacteria</taxon>
        <taxon>Bacillati</taxon>
        <taxon>Bacillota</taxon>
        <taxon>Clostridia</taxon>
        <taxon>Peptostreptococcales</taxon>
        <taxon>Peptostreptococcaceae</taxon>
        <taxon>Terrisporobacter</taxon>
    </lineage>
</organism>
<dbReference type="OrthoDB" id="9780707at2"/>
<dbReference type="PANTHER" id="PTHR43182:SF1">
    <property type="entry name" value="COBALT-PRECORRIN-7 C(5)-METHYLTRANSFERASE"/>
    <property type="match status" value="1"/>
</dbReference>
<dbReference type="AlphaFoldDB" id="A0A0B3W138"/>
<reference evidence="7 8" key="1">
    <citation type="submission" date="2014-12" db="EMBL/GenBank/DDBJ databases">
        <title>Draft genome sequence of Terrisporobacter sp. 08-306576, isolated from the blood culture of a bacteremia patient.</title>
        <authorList>
            <person name="Lund L.C."/>
            <person name="Sydenham T.V."/>
            <person name="Hogh S.V."/>
            <person name="Skov M.N."/>
            <person name="Kemp M."/>
            <person name="Justesen U.S."/>
        </authorList>
    </citation>
    <scope>NUCLEOTIDE SEQUENCE [LARGE SCALE GENOMIC DNA]</scope>
    <source>
        <strain evidence="7 8">08-306576</strain>
    </source>
</reference>
<dbReference type="GO" id="GO:0008276">
    <property type="term" value="F:protein methyltransferase activity"/>
    <property type="evidence" value="ECO:0007669"/>
    <property type="project" value="InterPro"/>
</dbReference>
<dbReference type="SUPFAM" id="SSF53335">
    <property type="entry name" value="S-adenosyl-L-methionine-dependent methyltransferases"/>
    <property type="match status" value="1"/>
</dbReference>
<protein>
    <submittedName>
        <fullName evidence="7">Cobalt-precorrin-6Y C(15)-methyltransferase</fullName>
    </submittedName>
</protein>
<evidence type="ECO:0000313" key="8">
    <source>
        <dbReference type="Proteomes" id="UP000031189"/>
    </source>
</evidence>
<dbReference type="Gene3D" id="3.40.50.150">
    <property type="entry name" value="Vaccinia Virus protein VP39"/>
    <property type="match status" value="1"/>
</dbReference>
<accession>A0A0B3W138</accession>
<evidence type="ECO:0000313" key="7">
    <source>
        <dbReference type="EMBL" id="KHS58889.1"/>
    </source>
</evidence>
<keyword evidence="4 7" id="KW-0808">Transferase</keyword>